<feature type="domain" description="Peptidase M12A" evidence="9">
    <location>
        <begin position="92"/>
        <end position="302"/>
    </location>
</feature>
<dbReference type="PROSITE" id="PS51864">
    <property type="entry name" value="ASTACIN"/>
    <property type="match status" value="1"/>
</dbReference>
<dbReference type="GO" id="GO:0006508">
    <property type="term" value="P:proteolysis"/>
    <property type="evidence" value="ECO:0007669"/>
    <property type="project" value="UniProtKB-KW"/>
</dbReference>
<feature type="binding site" evidence="7">
    <location>
        <position position="209"/>
    </location>
    <ligand>
        <name>Zn(2+)</name>
        <dbReference type="ChEBI" id="CHEBI:29105"/>
        <note>catalytic</note>
    </ligand>
</feature>
<reference evidence="10" key="1">
    <citation type="journal article" date="2010" name="Science">
        <title>Plasticity of animal genome architecture unmasked by rapid evolution of a pelagic tunicate.</title>
        <authorList>
            <person name="Denoeud F."/>
            <person name="Henriet S."/>
            <person name="Mungpakdee S."/>
            <person name="Aury J.M."/>
            <person name="Da Silva C."/>
            <person name="Brinkmann H."/>
            <person name="Mikhaleva J."/>
            <person name="Olsen L.C."/>
            <person name="Jubin C."/>
            <person name="Canestro C."/>
            <person name="Bouquet J.M."/>
            <person name="Danks G."/>
            <person name="Poulain J."/>
            <person name="Campsteijn C."/>
            <person name="Adamski M."/>
            <person name="Cross I."/>
            <person name="Yadetie F."/>
            <person name="Muffato M."/>
            <person name="Louis A."/>
            <person name="Butcher S."/>
            <person name="Tsagkogeorga G."/>
            <person name="Konrad A."/>
            <person name="Singh S."/>
            <person name="Jensen M.F."/>
            <person name="Cong E.H."/>
            <person name="Eikeseth-Otteraa H."/>
            <person name="Noel B."/>
            <person name="Anthouard V."/>
            <person name="Porcel B.M."/>
            <person name="Kachouri-Lafond R."/>
            <person name="Nishino A."/>
            <person name="Ugolini M."/>
            <person name="Chourrout P."/>
            <person name="Nishida H."/>
            <person name="Aasland R."/>
            <person name="Huzurbazar S."/>
            <person name="Westhof E."/>
            <person name="Delsuc F."/>
            <person name="Lehrach H."/>
            <person name="Reinhardt R."/>
            <person name="Weissenbach J."/>
            <person name="Roy S.W."/>
            <person name="Artiguenave F."/>
            <person name="Postlethwait J.H."/>
            <person name="Manak J.R."/>
            <person name="Thompson E.M."/>
            <person name="Jaillon O."/>
            <person name="Du Pasquier L."/>
            <person name="Boudinot P."/>
            <person name="Liberles D.A."/>
            <person name="Volff J.N."/>
            <person name="Philippe H."/>
            <person name="Lenhard B."/>
            <person name="Roest Crollius H."/>
            <person name="Wincker P."/>
            <person name="Chourrout D."/>
        </authorList>
    </citation>
    <scope>NUCLEOTIDE SEQUENCE [LARGE SCALE GENOMIC DNA]</scope>
</reference>
<feature type="active site" evidence="7">
    <location>
        <position position="200"/>
    </location>
</feature>
<dbReference type="SMART" id="SM00235">
    <property type="entry name" value="ZnMc"/>
    <property type="match status" value="1"/>
</dbReference>
<evidence type="ECO:0000256" key="2">
    <source>
        <dbReference type="ARBA" id="ARBA00022723"/>
    </source>
</evidence>
<keyword evidence="6" id="KW-1015">Disulfide bond</keyword>
<keyword evidence="1 7" id="KW-0645">Protease</keyword>
<comment type="caution">
    <text evidence="7">Lacks conserved residue(s) required for the propagation of feature annotation.</text>
</comment>
<dbReference type="InterPro" id="IPR036055">
    <property type="entry name" value="LDL_receptor-like_sf"/>
</dbReference>
<accession>E4YRP7</accession>
<dbReference type="SUPFAM" id="SSF57424">
    <property type="entry name" value="LDL receptor-like module"/>
    <property type="match status" value="1"/>
</dbReference>
<dbReference type="PANTHER" id="PTHR10127:SF780">
    <property type="entry name" value="METALLOENDOPEPTIDASE"/>
    <property type="match status" value="1"/>
</dbReference>
<evidence type="ECO:0000259" key="9">
    <source>
        <dbReference type="PROSITE" id="PS51864"/>
    </source>
</evidence>
<evidence type="ECO:0000256" key="7">
    <source>
        <dbReference type="PROSITE-ProRule" id="PRU01211"/>
    </source>
</evidence>
<proteinExistence type="predicted"/>
<feature type="binding site" evidence="7">
    <location>
        <position position="199"/>
    </location>
    <ligand>
        <name>Zn(2+)</name>
        <dbReference type="ChEBI" id="CHEBI:29105"/>
        <note>catalytic</note>
    </ligand>
</feature>
<dbReference type="PANTHER" id="PTHR10127">
    <property type="entry name" value="DISCOIDIN, CUB, EGF, LAMININ , AND ZINC METALLOPROTEASE DOMAIN CONTAINING"/>
    <property type="match status" value="1"/>
</dbReference>
<keyword evidence="3 7" id="KW-0378">Hydrolase</keyword>
<dbReference type="InterPro" id="IPR034035">
    <property type="entry name" value="Astacin-like_dom"/>
</dbReference>
<dbReference type="InterPro" id="IPR001506">
    <property type="entry name" value="Peptidase_M12A"/>
</dbReference>
<evidence type="ECO:0000256" key="4">
    <source>
        <dbReference type="ARBA" id="ARBA00022833"/>
    </source>
</evidence>
<dbReference type="InterPro" id="IPR006026">
    <property type="entry name" value="Peptidase_Metallo"/>
</dbReference>
<dbReference type="Pfam" id="PF01400">
    <property type="entry name" value="Astacin"/>
    <property type="match status" value="1"/>
</dbReference>
<dbReference type="EC" id="3.4.24.-" evidence="8"/>
<feature type="binding site" evidence="7">
    <location>
        <position position="203"/>
    </location>
    <ligand>
        <name>Zn(2+)</name>
        <dbReference type="ChEBI" id="CHEBI:29105"/>
        <note>catalytic</note>
    </ligand>
</feature>
<dbReference type="GO" id="GO:0004222">
    <property type="term" value="F:metalloendopeptidase activity"/>
    <property type="evidence" value="ECO:0007669"/>
    <property type="project" value="UniProtKB-UniRule"/>
</dbReference>
<dbReference type="Gene3D" id="3.40.390.10">
    <property type="entry name" value="Collagenase (Catalytic Domain)"/>
    <property type="match status" value="1"/>
</dbReference>
<keyword evidence="2 7" id="KW-0479">Metal-binding</keyword>
<dbReference type="AlphaFoldDB" id="E4YRP7"/>
<name>E4YRP7_OIKDI</name>
<dbReference type="PRINTS" id="PR00480">
    <property type="entry name" value="ASTACIN"/>
</dbReference>
<dbReference type="EMBL" id="FN655143">
    <property type="protein sequence ID" value="CBY38139.1"/>
    <property type="molecule type" value="Genomic_DNA"/>
</dbReference>
<dbReference type="InterPro" id="IPR024079">
    <property type="entry name" value="MetalloPept_cat_dom_sf"/>
</dbReference>
<dbReference type="Proteomes" id="UP000011014">
    <property type="component" value="Unassembled WGS sequence"/>
</dbReference>
<sequence length="451" mass="51263">MAPFEMAPIFNVSSELETIKIDDEHIGDDIVFSRFQAKSLRKAGYDIPSYRVLPTNLEVAARFGITRSRGTSAAISTSAATERRVGDRAAIVAVNSKMVKSRWTKYKKKDSFIVPFYFSSSFPGSREIRKEILSHVDWFNKETNFCIKIEEVDQFDKQFDERIRIIDGNGCWSYIGMTGDNPQDISLGTLCHTRGLALHEFLHALGFDHEQNRPDRDEHIEVHWDNIAQSKKWNFQILGEGDWENTGSPYDFLSVMHYSSANFAAGSKPTMSRRDTGEAVRAQRNRPSTLDISQVCHIYGCAKHCGHEIRQCKNGQEVFKHRFCDGIIDCAESDDKYLFSFFNYWGFAKTLGQPSFYYHAKWDGQCPDDALFWYYSWVKGAKDTTSLKCTDNLAQSITNKPTGVASFFADSIFKEYSTTTTTTTTTTMKTTTTTTTTTTTEVCRVSDLPRV</sequence>
<evidence type="ECO:0000256" key="5">
    <source>
        <dbReference type="ARBA" id="ARBA00023049"/>
    </source>
</evidence>
<dbReference type="GO" id="GO:0008270">
    <property type="term" value="F:zinc ion binding"/>
    <property type="evidence" value="ECO:0007669"/>
    <property type="project" value="UniProtKB-UniRule"/>
</dbReference>
<dbReference type="SUPFAM" id="SSF55486">
    <property type="entry name" value="Metalloproteases ('zincins'), catalytic domain"/>
    <property type="match status" value="1"/>
</dbReference>
<dbReference type="CDD" id="cd04280">
    <property type="entry name" value="ZnMc_astacin_like"/>
    <property type="match status" value="1"/>
</dbReference>
<gene>
    <name evidence="10" type="ORF">GSOID_T00031649001</name>
</gene>
<evidence type="ECO:0000256" key="3">
    <source>
        <dbReference type="ARBA" id="ARBA00022801"/>
    </source>
</evidence>
<protein>
    <recommendedName>
        <fullName evidence="8">Metalloendopeptidase</fullName>
        <ecNumber evidence="8">3.4.24.-</ecNumber>
    </recommendedName>
</protein>
<evidence type="ECO:0000256" key="6">
    <source>
        <dbReference type="ARBA" id="ARBA00023157"/>
    </source>
</evidence>
<organism evidence="10">
    <name type="scientific">Oikopleura dioica</name>
    <name type="common">Tunicate</name>
    <dbReference type="NCBI Taxonomy" id="34765"/>
    <lineage>
        <taxon>Eukaryota</taxon>
        <taxon>Metazoa</taxon>
        <taxon>Chordata</taxon>
        <taxon>Tunicata</taxon>
        <taxon>Appendicularia</taxon>
        <taxon>Copelata</taxon>
        <taxon>Oikopleuridae</taxon>
        <taxon>Oikopleura</taxon>
    </lineage>
</organism>
<feature type="non-terminal residue" evidence="10">
    <location>
        <position position="451"/>
    </location>
</feature>
<evidence type="ECO:0000256" key="8">
    <source>
        <dbReference type="RuleBase" id="RU361183"/>
    </source>
</evidence>
<comment type="cofactor">
    <cofactor evidence="7 8">
        <name>Zn(2+)</name>
        <dbReference type="ChEBI" id="CHEBI:29105"/>
    </cofactor>
    <text evidence="7 8">Binds 1 zinc ion per subunit.</text>
</comment>
<keyword evidence="5 7" id="KW-0482">Metalloprotease</keyword>
<evidence type="ECO:0000256" key="1">
    <source>
        <dbReference type="ARBA" id="ARBA00022670"/>
    </source>
</evidence>
<evidence type="ECO:0000313" key="10">
    <source>
        <dbReference type="EMBL" id="CBY38139.1"/>
    </source>
</evidence>
<keyword evidence="4 7" id="KW-0862">Zinc</keyword>